<dbReference type="InterPro" id="IPR032466">
    <property type="entry name" value="Metal_Hydrolase"/>
</dbReference>
<feature type="domain" description="Amidohydrolase-related" evidence="2">
    <location>
        <begin position="74"/>
        <end position="320"/>
    </location>
</feature>
<dbReference type="OrthoDB" id="149172at2"/>
<dbReference type="Gene3D" id="3.20.20.140">
    <property type="entry name" value="Metal-dependent hydrolases"/>
    <property type="match status" value="1"/>
</dbReference>
<dbReference type="GO" id="GO:0016787">
    <property type="term" value="F:hydrolase activity"/>
    <property type="evidence" value="ECO:0007669"/>
    <property type="project" value="InterPro"/>
</dbReference>
<dbReference type="Pfam" id="PF04909">
    <property type="entry name" value="Amidohydro_2"/>
    <property type="match status" value="1"/>
</dbReference>
<dbReference type="InterPro" id="IPR006680">
    <property type="entry name" value="Amidohydro-rel"/>
</dbReference>
<dbReference type="GO" id="GO:0005829">
    <property type="term" value="C:cytosol"/>
    <property type="evidence" value="ECO:0007669"/>
    <property type="project" value="TreeGrafter"/>
</dbReference>
<dbReference type="Proteomes" id="UP000054877">
    <property type="component" value="Unassembled WGS sequence"/>
</dbReference>
<keyword evidence="1" id="KW-0456">Lyase</keyword>
<organism evidence="3 4">
    <name type="scientific">Legionella spiritensis</name>
    <dbReference type="NCBI Taxonomy" id="452"/>
    <lineage>
        <taxon>Bacteria</taxon>
        <taxon>Pseudomonadati</taxon>
        <taxon>Pseudomonadota</taxon>
        <taxon>Gammaproteobacteria</taxon>
        <taxon>Legionellales</taxon>
        <taxon>Legionellaceae</taxon>
        <taxon>Legionella</taxon>
    </lineage>
</organism>
<evidence type="ECO:0000313" key="4">
    <source>
        <dbReference type="Proteomes" id="UP000054877"/>
    </source>
</evidence>
<accession>A0A0W0YZ32</accession>
<dbReference type="PANTHER" id="PTHR21240:SF30">
    <property type="entry name" value="AMIDOHYDROLASE-RELATED DOMAIN-CONTAINING PROTEIN-RELATED"/>
    <property type="match status" value="1"/>
</dbReference>
<dbReference type="GO" id="GO:0016831">
    <property type="term" value="F:carboxy-lyase activity"/>
    <property type="evidence" value="ECO:0007669"/>
    <property type="project" value="InterPro"/>
</dbReference>
<evidence type="ECO:0000256" key="1">
    <source>
        <dbReference type="ARBA" id="ARBA00023239"/>
    </source>
</evidence>
<dbReference type="PANTHER" id="PTHR21240">
    <property type="entry name" value="2-AMINO-3-CARBOXYLMUCONATE-6-SEMIALDEHYDE DECARBOXYLASE"/>
    <property type="match status" value="1"/>
</dbReference>
<name>A0A0W0YZ32_LEGSP</name>
<dbReference type="RefSeq" id="WP_058483889.1">
    <property type="nucleotide sequence ID" value="NZ_CAAAII010000007.1"/>
</dbReference>
<sequence length="322" mass="36509">MKKIALEEAMIQPGTIEMVPDHMNHPEFKDNLDGLLEIGEARIADMDANEIAVSVLSVTTPGLQGLVTNESVPEIAGNWNDYLSGAVQQYPDRFKALACVPTITGQMAADEIERVVKQDEFVGCMINGFDNSGDMAPKYLDSKEFDPFWAALEKHRFPLYIHPRGVPDDRETTYSPYDAMKGAAWGFHIETAEHCARMMLSGVFDRFPNLTVIIGHMGEMLPFWAWRMDHRIKLEGWFKDLPCQRLITDYLTSNFYITTSGFFHTPALQHALAVMGIDKILFSVDYPYEDSKQASDWFESIPLNDDDKYKIAYGNAARLLFE</sequence>
<comment type="caution">
    <text evidence="3">The sequence shown here is derived from an EMBL/GenBank/DDBJ whole genome shotgun (WGS) entry which is preliminary data.</text>
</comment>
<proteinExistence type="predicted"/>
<dbReference type="PATRIC" id="fig|452.5.peg.2167"/>
<protein>
    <submittedName>
        <fullName evidence="3">5-carboxyvanillate decarboxylase</fullName>
    </submittedName>
</protein>
<gene>
    <name evidence="3" type="ORF">Lspi_1969</name>
</gene>
<dbReference type="EMBL" id="LNYX01000030">
    <property type="protein sequence ID" value="KTD62119.1"/>
    <property type="molecule type" value="Genomic_DNA"/>
</dbReference>
<dbReference type="STRING" id="452.Lspi_1969"/>
<evidence type="ECO:0000259" key="2">
    <source>
        <dbReference type="Pfam" id="PF04909"/>
    </source>
</evidence>
<dbReference type="SUPFAM" id="SSF51556">
    <property type="entry name" value="Metallo-dependent hydrolases"/>
    <property type="match status" value="1"/>
</dbReference>
<dbReference type="AlphaFoldDB" id="A0A0W0YZ32"/>
<keyword evidence="4" id="KW-1185">Reference proteome</keyword>
<reference evidence="3 4" key="1">
    <citation type="submission" date="2015-11" db="EMBL/GenBank/DDBJ databases">
        <title>Genomic analysis of 38 Legionella species identifies large and diverse effector repertoires.</title>
        <authorList>
            <person name="Burstein D."/>
            <person name="Amaro F."/>
            <person name="Zusman T."/>
            <person name="Lifshitz Z."/>
            <person name="Cohen O."/>
            <person name="Gilbert J.A."/>
            <person name="Pupko T."/>
            <person name="Shuman H.A."/>
            <person name="Segal G."/>
        </authorList>
    </citation>
    <scope>NUCLEOTIDE SEQUENCE [LARGE SCALE GENOMIC DNA]</scope>
    <source>
        <strain evidence="3 4">Mt.St.Helens-9</strain>
    </source>
</reference>
<dbReference type="InterPro" id="IPR032465">
    <property type="entry name" value="ACMSD"/>
</dbReference>
<dbReference type="GO" id="GO:0019748">
    <property type="term" value="P:secondary metabolic process"/>
    <property type="evidence" value="ECO:0007669"/>
    <property type="project" value="TreeGrafter"/>
</dbReference>
<evidence type="ECO:0000313" key="3">
    <source>
        <dbReference type="EMBL" id="KTD62119.1"/>
    </source>
</evidence>